<reference evidence="5 6" key="1">
    <citation type="submission" date="2015-03" db="EMBL/GenBank/DDBJ databases">
        <title>Luteipulveratus halotolerans sp. nov., a novel actinobacterium (Dermacoccaceae) from Sarawak, Malaysia.</title>
        <authorList>
            <person name="Juboi H."/>
            <person name="Basik A."/>
            <person name="Shamsul S.S."/>
            <person name="Arnold P."/>
            <person name="Schmitt E.K."/>
            <person name="Sanglier J.-J."/>
            <person name="Yeo T."/>
        </authorList>
    </citation>
    <scope>NUCLEOTIDE SEQUENCE [LARGE SCALE GENOMIC DNA]</scope>
    <source>
        <strain evidence="5 6">MN07-A0370</strain>
    </source>
</reference>
<dbReference type="PRINTS" id="PR00038">
    <property type="entry name" value="HTHLUXR"/>
</dbReference>
<name>A0A0K1JLY4_9MICO</name>
<accession>A0A0K1JLY4</accession>
<keyword evidence="3" id="KW-0804">Transcription</keyword>
<gene>
    <name evidence="5" type="ORF">VV02_20820</name>
</gene>
<keyword evidence="2" id="KW-0238">DNA-binding</keyword>
<dbReference type="STRING" id="571913.VV02_20820"/>
<keyword evidence="1" id="KW-0805">Transcription regulation</keyword>
<dbReference type="AlphaFoldDB" id="A0A0K1JLY4"/>
<protein>
    <submittedName>
        <fullName evidence="5">LuxR family transcriptional regulator</fullName>
    </submittedName>
</protein>
<evidence type="ECO:0000313" key="6">
    <source>
        <dbReference type="Proteomes" id="UP000066480"/>
    </source>
</evidence>
<dbReference type="PROSITE" id="PS50043">
    <property type="entry name" value="HTH_LUXR_2"/>
    <property type="match status" value="1"/>
</dbReference>
<dbReference type="KEGG" id="lmoi:VV02_20820"/>
<dbReference type="PATRIC" id="fig|571913.6.peg.4221"/>
<dbReference type="EMBL" id="CP011112">
    <property type="protein sequence ID" value="AKU17716.1"/>
    <property type="molecule type" value="Genomic_DNA"/>
</dbReference>
<dbReference type="Proteomes" id="UP000066480">
    <property type="component" value="Chromosome"/>
</dbReference>
<dbReference type="Gene3D" id="1.10.10.10">
    <property type="entry name" value="Winged helix-like DNA-binding domain superfamily/Winged helix DNA-binding domain"/>
    <property type="match status" value="1"/>
</dbReference>
<dbReference type="InterPro" id="IPR016032">
    <property type="entry name" value="Sig_transdc_resp-reg_C-effctor"/>
</dbReference>
<evidence type="ECO:0000313" key="5">
    <source>
        <dbReference type="EMBL" id="AKU17716.1"/>
    </source>
</evidence>
<sequence>MSSDLERRTTDKITHLVGQGPDWLTLVRGVSELINDVIPFTRTCWHSVDPGTILFTGSINQGVSCSGSWLADHEYVIDDVNRWWFLARGSQHVAADGRSTHGDLSRSARHRSREGYGIGDELRVSFVRDGVYWGAAGFLRDEGASFFDERDITVLTGLGKVIAEGMRRSMLTPAPGQNVLDSVAAGPGVIVFDEHGQLESISPAAEMWIGEMIEVPAPADPSQSKAVQAVAARARSLREGQDPLGLEARSRVRTRTGRWLLLYGTRLSGAAPDRVAVVLQPATGNEVAPLVALAYDLTDRECQVTRLCMQGRSTKQMAQVMQVSAYTVQDHLKAIFAKTHVQSRGELVGQIFLEHYVPRWEEAPSPPAGWLALGD</sequence>
<keyword evidence="6" id="KW-1185">Reference proteome</keyword>
<organism evidence="5 6">
    <name type="scientific">Luteipulveratus mongoliensis</name>
    <dbReference type="NCBI Taxonomy" id="571913"/>
    <lineage>
        <taxon>Bacteria</taxon>
        <taxon>Bacillati</taxon>
        <taxon>Actinomycetota</taxon>
        <taxon>Actinomycetes</taxon>
        <taxon>Micrococcales</taxon>
        <taxon>Dermacoccaceae</taxon>
        <taxon>Luteipulveratus</taxon>
    </lineage>
</organism>
<proteinExistence type="predicted"/>
<dbReference type="Pfam" id="PF00196">
    <property type="entry name" value="GerE"/>
    <property type="match status" value="1"/>
</dbReference>
<dbReference type="GO" id="GO:0006355">
    <property type="term" value="P:regulation of DNA-templated transcription"/>
    <property type="evidence" value="ECO:0007669"/>
    <property type="project" value="InterPro"/>
</dbReference>
<feature type="domain" description="HTH luxR-type" evidence="4">
    <location>
        <begin position="290"/>
        <end position="356"/>
    </location>
</feature>
<dbReference type="CDD" id="cd06170">
    <property type="entry name" value="LuxR_C_like"/>
    <property type="match status" value="1"/>
</dbReference>
<dbReference type="SUPFAM" id="SSF46894">
    <property type="entry name" value="C-terminal effector domain of the bipartite response regulators"/>
    <property type="match status" value="1"/>
</dbReference>
<evidence type="ECO:0000256" key="2">
    <source>
        <dbReference type="ARBA" id="ARBA00023125"/>
    </source>
</evidence>
<evidence type="ECO:0000256" key="3">
    <source>
        <dbReference type="ARBA" id="ARBA00023163"/>
    </source>
</evidence>
<dbReference type="InterPro" id="IPR000792">
    <property type="entry name" value="Tscrpt_reg_LuxR_C"/>
</dbReference>
<dbReference type="SMART" id="SM00421">
    <property type="entry name" value="HTH_LUXR"/>
    <property type="match status" value="1"/>
</dbReference>
<dbReference type="InterPro" id="IPR036388">
    <property type="entry name" value="WH-like_DNA-bd_sf"/>
</dbReference>
<dbReference type="PANTHER" id="PTHR44688:SF16">
    <property type="entry name" value="DNA-BINDING TRANSCRIPTIONAL ACTIVATOR DEVR_DOSR"/>
    <property type="match status" value="1"/>
</dbReference>
<evidence type="ECO:0000259" key="4">
    <source>
        <dbReference type="PROSITE" id="PS50043"/>
    </source>
</evidence>
<dbReference type="GO" id="GO:0003677">
    <property type="term" value="F:DNA binding"/>
    <property type="evidence" value="ECO:0007669"/>
    <property type="project" value="UniProtKB-KW"/>
</dbReference>
<evidence type="ECO:0000256" key="1">
    <source>
        <dbReference type="ARBA" id="ARBA00023015"/>
    </source>
</evidence>
<dbReference type="OrthoDB" id="9815744at2"/>
<dbReference type="PANTHER" id="PTHR44688">
    <property type="entry name" value="DNA-BINDING TRANSCRIPTIONAL ACTIVATOR DEVR_DOSR"/>
    <property type="match status" value="1"/>
</dbReference>
<dbReference type="RefSeq" id="WP_052594651.1">
    <property type="nucleotide sequence ID" value="NZ_CP011112.1"/>
</dbReference>